<dbReference type="SMART" id="SM00563">
    <property type="entry name" value="PlsC"/>
    <property type="match status" value="1"/>
</dbReference>
<sequence length="452" mass="53216">MIYQILRWITQLAIHIYYRRIEINRPELLGIKGPLIIMSNHPNTLMDPLILAALFKHQVGFLANASIFVNSMVNRVFRYLQVIPVYRQQDLAPGQVLDNTKSFGACYQHLEKNGSLMIFPEGSSIHELKLRKIKTGGIRIAFGAEDRNDFDLGIQILAVGLYYSNPLRFRSKVYLNFGEPFTLKNYQENYQKDEINTVQTLTAQLRKSMEELTIHIPDEGQEKLFIQIKKLFKKELTRDLRAEQNQIAEFNINREISSGIRFISQYYPESFDQLKDKINTLDQLDEQLHVKSNFERGRLKQWMLSFVKILSMLLGLPFYLFGVIHNYIPYRIPRILAEKITHEKEYHASVSMVIGIFIFPLFYGIYLWSLTWIFSPPPPDFALALYFILMAITGLFSYSYYRFALRNSYFLRIVLSASKKDRLQHFLDLKKEVKRDLDWAKTQYVERNKNEK</sequence>
<feature type="transmembrane region" description="Helical" evidence="1">
    <location>
        <begin position="302"/>
        <end position="328"/>
    </location>
</feature>
<dbReference type="PANTHER" id="PTHR31605">
    <property type="entry name" value="GLYCEROL-3-PHOSPHATE O-ACYLTRANSFERASE 1"/>
    <property type="match status" value="1"/>
</dbReference>
<gene>
    <name evidence="3" type="ORF">N7U62_22390</name>
</gene>
<keyword evidence="1" id="KW-0812">Transmembrane</keyword>
<protein>
    <submittedName>
        <fullName evidence="3">1-acyl-sn-glycerol-3-phosphate acyltransferase</fullName>
    </submittedName>
</protein>
<dbReference type="InterPro" id="IPR052744">
    <property type="entry name" value="GPAT/DAPAT"/>
</dbReference>
<dbReference type="InterPro" id="IPR002123">
    <property type="entry name" value="Plipid/glycerol_acylTrfase"/>
</dbReference>
<keyword evidence="3" id="KW-0808">Transferase</keyword>
<comment type="caution">
    <text evidence="3">The sequence shown here is derived from an EMBL/GenBank/DDBJ whole genome shotgun (WGS) entry which is preliminary data.</text>
</comment>
<feature type="domain" description="Phospholipid/glycerol acyltransferase" evidence="2">
    <location>
        <begin position="35"/>
        <end position="164"/>
    </location>
</feature>
<evidence type="ECO:0000313" key="4">
    <source>
        <dbReference type="Proteomes" id="UP001300692"/>
    </source>
</evidence>
<dbReference type="PANTHER" id="PTHR31605:SF0">
    <property type="entry name" value="GLYCEROL-3-PHOSPHATE O-ACYLTRANSFERASE 1"/>
    <property type="match status" value="1"/>
</dbReference>
<dbReference type="EMBL" id="JAOYOD010000001">
    <property type="protein sequence ID" value="MCV9389429.1"/>
    <property type="molecule type" value="Genomic_DNA"/>
</dbReference>
<dbReference type="SUPFAM" id="SSF69593">
    <property type="entry name" value="Glycerol-3-phosphate (1)-acyltransferase"/>
    <property type="match status" value="1"/>
</dbReference>
<keyword evidence="4" id="KW-1185">Reference proteome</keyword>
<dbReference type="Pfam" id="PF01553">
    <property type="entry name" value="Acyltransferase"/>
    <property type="match status" value="1"/>
</dbReference>
<evidence type="ECO:0000256" key="1">
    <source>
        <dbReference type="SAM" id="Phobius"/>
    </source>
</evidence>
<dbReference type="RefSeq" id="WP_264140347.1">
    <property type="nucleotide sequence ID" value="NZ_JAOYOD010000001.1"/>
</dbReference>
<feature type="transmembrane region" description="Helical" evidence="1">
    <location>
        <begin position="381"/>
        <end position="401"/>
    </location>
</feature>
<reference evidence="3 4" key="1">
    <citation type="submission" date="2022-10" db="EMBL/GenBank/DDBJ databases">
        <title>Comparative genomics and taxonomic characterization of three novel marine species of genus Reichenbachiella exhibiting antioxidant and polysaccharide degradation activities.</title>
        <authorList>
            <person name="Muhammad N."/>
            <person name="Lee Y.-J."/>
            <person name="Ko J."/>
            <person name="Kim S.-G."/>
        </authorList>
    </citation>
    <scope>NUCLEOTIDE SEQUENCE [LARGE SCALE GENOMIC DNA]</scope>
    <source>
        <strain evidence="3 4">ABR2-5</strain>
    </source>
</reference>
<dbReference type="Proteomes" id="UP001300692">
    <property type="component" value="Unassembled WGS sequence"/>
</dbReference>
<keyword evidence="1" id="KW-0472">Membrane</keyword>
<name>A0ABT3D0S9_9BACT</name>
<feature type="transmembrane region" description="Helical" evidence="1">
    <location>
        <begin position="349"/>
        <end position="369"/>
    </location>
</feature>
<keyword evidence="1" id="KW-1133">Transmembrane helix</keyword>
<keyword evidence="3" id="KW-0012">Acyltransferase</keyword>
<evidence type="ECO:0000259" key="2">
    <source>
        <dbReference type="SMART" id="SM00563"/>
    </source>
</evidence>
<organism evidence="3 4">
    <name type="scientific">Reichenbachiella ulvae</name>
    <dbReference type="NCBI Taxonomy" id="2980104"/>
    <lineage>
        <taxon>Bacteria</taxon>
        <taxon>Pseudomonadati</taxon>
        <taxon>Bacteroidota</taxon>
        <taxon>Cytophagia</taxon>
        <taxon>Cytophagales</taxon>
        <taxon>Reichenbachiellaceae</taxon>
        <taxon>Reichenbachiella</taxon>
    </lineage>
</organism>
<dbReference type="GO" id="GO:0016746">
    <property type="term" value="F:acyltransferase activity"/>
    <property type="evidence" value="ECO:0007669"/>
    <property type="project" value="UniProtKB-KW"/>
</dbReference>
<proteinExistence type="predicted"/>
<accession>A0ABT3D0S9</accession>
<evidence type="ECO:0000313" key="3">
    <source>
        <dbReference type="EMBL" id="MCV9389429.1"/>
    </source>
</evidence>